<name>A0ABS2WI76_9BACL</name>
<dbReference type="Pfam" id="PF00384">
    <property type="entry name" value="Molybdopterin"/>
    <property type="match status" value="1"/>
</dbReference>
<keyword evidence="2" id="KW-0408">Iron</keyword>
<dbReference type="EMBL" id="JAFHAP010000007">
    <property type="protein sequence ID" value="MBN2909226.1"/>
    <property type="molecule type" value="Genomic_DNA"/>
</dbReference>
<proteinExistence type="predicted"/>
<keyword evidence="6" id="KW-1185">Reference proteome</keyword>
<dbReference type="PANTHER" id="PTHR43105">
    <property type="entry name" value="RESPIRATORY NITRATE REDUCTASE"/>
    <property type="match status" value="1"/>
</dbReference>
<gene>
    <name evidence="5" type="ORF">JQC72_06785</name>
</gene>
<evidence type="ECO:0000256" key="3">
    <source>
        <dbReference type="ARBA" id="ARBA00023014"/>
    </source>
</evidence>
<evidence type="ECO:0000256" key="2">
    <source>
        <dbReference type="ARBA" id="ARBA00023004"/>
    </source>
</evidence>
<dbReference type="InterPro" id="IPR006656">
    <property type="entry name" value="Mopterin_OxRdtase"/>
</dbReference>
<keyword evidence="1" id="KW-0479">Metal-binding</keyword>
<protein>
    <submittedName>
        <fullName evidence="5">Molybdopterin-dependent oxidoreductase</fullName>
    </submittedName>
</protein>
<dbReference type="InterPro" id="IPR050123">
    <property type="entry name" value="Prok_molybdopt-oxidoreductase"/>
</dbReference>
<dbReference type="RefSeq" id="WP_205494055.1">
    <property type="nucleotide sequence ID" value="NZ_JAFHAP010000007.1"/>
</dbReference>
<evidence type="ECO:0000313" key="5">
    <source>
        <dbReference type="EMBL" id="MBN2909226.1"/>
    </source>
</evidence>
<feature type="domain" description="Molybdopterin oxidoreductase" evidence="4">
    <location>
        <begin position="11"/>
        <end position="69"/>
    </location>
</feature>
<accession>A0ABS2WI76</accession>
<sequence>MSSAAAASQRAFGIDRGLTNPLSDLPLARCILIAGANIAECQPTMMPYFRKAKANGATIVVIDPRKTGTATTLSAGF</sequence>
<evidence type="ECO:0000256" key="1">
    <source>
        <dbReference type="ARBA" id="ARBA00022723"/>
    </source>
</evidence>
<organism evidence="5 6">
    <name type="scientific">Polycladomyces zharkentensis</name>
    <dbReference type="NCBI Taxonomy" id="2807616"/>
    <lineage>
        <taxon>Bacteria</taxon>
        <taxon>Bacillati</taxon>
        <taxon>Bacillota</taxon>
        <taxon>Bacilli</taxon>
        <taxon>Bacillales</taxon>
        <taxon>Thermoactinomycetaceae</taxon>
        <taxon>Polycladomyces</taxon>
    </lineage>
</organism>
<reference evidence="5" key="1">
    <citation type="journal article" date="2024" name="Int. J. Syst. Evol. Microbiol.">
        <title>Polycladomyces zharkentensis sp. nov., a novel thermophilic cellulose- and starch-degrading member of the Bacillota from a geothermal aquifer in Kazakhstan.</title>
        <authorList>
            <person name="Mashzhan A."/>
            <person name="Kistaubayeva A."/>
            <person name="Javier-Lopez R."/>
            <person name="Bissenova U."/>
            <person name="Bissenbay A."/>
            <person name="Birkeland N.K."/>
        </authorList>
    </citation>
    <scope>NUCLEOTIDE SEQUENCE</scope>
    <source>
        <strain evidence="5">ZKZ2T</strain>
    </source>
</reference>
<evidence type="ECO:0000259" key="4">
    <source>
        <dbReference type="Pfam" id="PF00384"/>
    </source>
</evidence>
<dbReference type="Gene3D" id="3.40.228.10">
    <property type="entry name" value="Dimethylsulfoxide Reductase, domain 2"/>
    <property type="match status" value="1"/>
</dbReference>
<evidence type="ECO:0000313" key="6">
    <source>
        <dbReference type="Proteomes" id="UP001177120"/>
    </source>
</evidence>
<keyword evidence="3" id="KW-0411">Iron-sulfur</keyword>
<dbReference type="SUPFAM" id="SSF53706">
    <property type="entry name" value="Formate dehydrogenase/DMSO reductase, domains 1-3"/>
    <property type="match status" value="1"/>
</dbReference>
<dbReference type="PANTHER" id="PTHR43105:SF10">
    <property type="entry name" value="NADH-QUINONE OXIDOREDUCTASE SUBUNIT G"/>
    <property type="match status" value="1"/>
</dbReference>
<comment type="caution">
    <text evidence="5">The sequence shown here is derived from an EMBL/GenBank/DDBJ whole genome shotgun (WGS) entry which is preliminary data.</text>
</comment>
<dbReference type="Proteomes" id="UP001177120">
    <property type="component" value="Unassembled WGS sequence"/>
</dbReference>